<sequence length="62" mass="6811">MAPQYADSVQKHTTCAFTTPSVMRPRNARCNALGYFRAGACSQSTSCRQQSLTRMRSPPIAT</sequence>
<gene>
    <name evidence="1" type="ORF">L915_12496</name>
</gene>
<protein>
    <submittedName>
        <fullName evidence="1">Uncharacterized protein</fullName>
    </submittedName>
</protein>
<name>W2GG93_PHYNI</name>
<dbReference type="Proteomes" id="UP000053236">
    <property type="component" value="Unassembled WGS sequence"/>
</dbReference>
<organism evidence="1">
    <name type="scientific">Phytophthora nicotianae</name>
    <name type="common">Potato buckeye rot agent</name>
    <name type="synonym">Phytophthora parasitica</name>
    <dbReference type="NCBI Taxonomy" id="4792"/>
    <lineage>
        <taxon>Eukaryota</taxon>
        <taxon>Sar</taxon>
        <taxon>Stramenopiles</taxon>
        <taxon>Oomycota</taxon>
        <taxon>Peronosporomycetes</taxon>
        <taxon>Peronosporales</taxon>
        <taxon>Peronosporaceae</taxon>
        <taxon>Phytophthora</taxon>
    </lineage>
</organism>
<reference evidence="1" key="1">
    <citation type="submission" date="2013-11" db="EMBL/GenBank/DDBJ databases">
        <title>The Genome Sequence of Phytophthora parasitica CJ02B3.</title>
        <authorList>
            <consortium name="The Broad Institute Genomics Platform"/>
            <person name="Russ C."/>
            <person name="Tyler B."/>
            <person name="Panabieres F."/>
            <person name="Shan W."/>
            <person name="Tripathy S."/>
            <person name="Grunwald N."/>
            <person name="Machado M."/>
            <person name="Johnson C.S."/>
            <person name="Arredondo F."/>
            <person name="Hong C."/>
            <person name="Coffey M."/>
            <person name="Young S.K."/>
            <person name="Zeng Q."/>
            <person name="Gargeya S."/>
            <person name="Fitzgerald M."/>
            <person name="Abouelleil A."/>
            <person name="Alvarado L."/>
            <person name="Chapman S.B."/>
            <person name="Gainer-Dewar J."/>
            <person name="Goldberg J."/>
            <person name="Griggs A."/>
            <person name="Gujja S."/>
            <person name="Hansen M."/>
            <person name="Howarth C."/>
            <person name="Imamovic A."/>
            <person name="Ireland A."/>
            <person name="Larimer J."/>
            <person name="McCowan C."/>
            <person name="Murphy C."/>
            <person name="Pearson M."/>
            <person name="Poon T.W."/>
            <person name="Priest M."/>
            <person name="Roberts A."/>
            <person name="Saif S."/>
            <person name="Shea T."/>
            <person name="Sykes S."/>
            <person name="Wortman J."/>
            <person name="Nusbaum C."/>
            <person name="Birren B."/>
        </authorList>
    </citation>
    <scope>NUCLEOTIDE SEQUENCE [LARGE SCALE GENOMIC DNA]</scope>
    <source>
        <strain evidence="1">CJ02B3</strain>
    </source>
</reference>
<dbReference type="EMBL" id="KI687297">
    <property type="protein sequence ID" value="ETK82063.1"/>
    <property type="molecule type" value="Genomic_DNA"/>
</dbReference>
<accession>W2GG93</accession>
<proteinExistence type="predicted"/>
<evidence type="ECO:0000313" key="1">
    <source>
        <dbReference type="EMBL" id="ETK82063.1"/>
    </source>
</evidence>
<dbReference type="AlphaFoldDB" id="W2GG93"/>